<comment type="caution">
    <text evidence="1">The sequence shown here is derived from an EMBL/GenBank/DDBJ whole genome shotgun (WGS) entry which is preliminary data.</text>
</comment>
<dbReference type="InterPro" id="IPR023346">
    <property type="entry name" value="Lysozyme-like_dom_sf"/>
</dbReference>
<evidence type="ECO:0008006" key="3">
    <source>
        <dbReference type="Google" id="ProtNLM"/>
    </source>
</evidence>
<dbReference type="RefSeq" id="WP_272085106.1">
    <property type="nucleotide sequence ID" value="NZ_JAQNDL010000001.1"/>
</dbReference>
<dbReference type="EMBL" id="JAQNDL010000001">
    <property type="protein sequence ID" value="MDC0716614.1"/>
    <property type="molecule type" value="Genomic_DNA"/>
</dbReference>
<accession>A0ABT5DSQ2</accession>
<dbReference type="Gene3D" id="1.10.530.10">
    <property type="match status" value="1"/>
</dbReference>
<dbReference type="SUPFAM" id="SSF53955">
    <property type="entry name" value="Lysozyme-like"/>
    <property type="match status" value="1"/>
</dbReference>
<reference evidence="1 2" key="1">
    <citation type="submission" date="2022-11" db="EMBL/GenBank/DDBJ databases">
        <title>Minimal conservation of predation-associated metabolite biosynthetic gene clusters underscores biosynthetic potential of Myxococcota including descriptions for ten novel species: Archangium lansinium sp. nov., Myxococcus landrumus sp. nov., Nannocystis bai.</title>
        <authorList>
            <person name="Ahearne A."/>
            <person name="Stevens C."/>
            <person name="Dowd S."/>
        </authorList>
    </citation>
    <scope>NUCLEOTIDE SEQUENCE [LARGE SCALE GENOMIC DNA]</scope>
    <source>
        <strain evidence="1 2">BB15-2</strain>
    </source>
</reference>
<gene>
    <name evidence="1" type="ORF">POL25_06910</name>
</gene>
<dbReference type="Proteomes" id="UP001221686">
    <property type="component" value="Unassembled WGS sequence"/>
</dbReference>
<evidence type="ECO:0000313" key="1">
    <source>
        <dbReference type="EMBL" id="MDC0716614.1"/>
    </source>
</evidence>
<proteinExistence type="predicted"/>
<evidence type="ECO:0000313" key="2">
    <source>
        <dbReference type="Proteomes" id="UP001221686"/>
    </source>
</evidence>
<name>A0ABT5DSQ2_9BACT</name>
<sequence length="266" mass="29510">MAHRQGLSDLNTGSGASPVNSPVGACVGDCPRCCAKVTQEQMTAIFPSASSAKITAVMDAFNSAFEKFELNRCLRKAHFFAQIRQEVGASINALTENLNYKESVLKEKFNYFRDNPAEAALYGRNDDHPADQEAIANRAYGKRNGNGSIESGEGWLYRGRGYIQITGKEIYQNVQNQMNARYPGNGLDIVANVEQTLEPKGGMLSAMAYWRWKKLNEKSDLGDTGAHVDAITDVVNYYTDSRESRKTHFNTTKVVFKVAECTNRPK</sequence>
<keyword evidence="2" id="KW-1185">Reference proteome</keyword>
<organism evidence="1 2">
    <name type="scientific">Nannocystis bainbridge</name>
    <dbReference type="NCBI Taxonomy" id="2995303"/>
    <lineage>
        <taxon>Bacteria</taxon>
        <taxon>Pseudomonadati</taxon>
        <taxon>Myxococcota</taxon>
        <taxon>Polyangia</taxon>
        <taxon>Nannocystales</taxon>
        <taxon>Nannocystaceae</taxon>
        <taxon>Nannocystis</taxon>
    </lineage>
</organism>
<protein>
    <recommendedName>
        <fullName evidence="3">Chitinase</fullName>
    </recommendedName>
</protein>